<dbReference type="PANTHER" id="PTHR16675:SF237">
    <property type="entry name" value="MHC CLASS I ANTIGEN TRANSCRIPT VARIANT 1-RELATED"/>
    <property type="match status" value="1"/>
</dbReference>
<dbReference type="AlphaFoldDB" id="A0A0E9Y192"/>
<evidence type="ECO:0000256" key="1">
    <source>
        <dbReference type="ARBA" id="ARBA00023180"/>
    </source>
</evidence>
<dbReference type="InterPro" id="IPR037055">
    <property type="entry name" value="MHC_I-like_Ag-recog_sf"/>
</dbReference>
<protein>
    <recommendedName>
        <fullName evidence="2">MHC class I-like antigen recognition-like domain-containing protein</fullName>
    </recommendedName>
</protein>
<name>A0A0E9Y192_ANGAN</name>
<reference evidence="3" key="2">
    <citation type="journal article" date="2015" name="Fish Shellfish Immunol.">
        <title>Early steps in the European eel (Anguilla anguilla)-Vibrio vulnificus interaction in the gills: Role of the RtxA13 toxin.</title>
        <authorList>
            <person name="Callol A."/>
            <person name="Pajuelo D."/>
            <person name="Ebbesson L."/>
            <person name="Teles M."/>
            <person name="MacKenzie S."/>
            <person name="Amaro C."/>
        </authorList>
    </citation>
    <scope>NUCLEOTIDE SEQUENCE</scope>
</reference>
<organism evidence="3">
    <name type="scientific">Anguilla anguilla</name>
    <name type="common">European freshwater eel</name>
    <name type="synonym">Muraena anguilla</name>
    <dbReference type="NCBI Taxonomy" id="7936"/>
    <lineage>
        <taxon>Eukaryota</taxon>
        <taxon>Metazoa</taxon>
        <taxon>Chordata</taxon>
        <taxon>Craniata</taxon>
        <taxon>Vertebrata</taxon>
        <taxon>Euteleostomi</taxon>
        <taxon>Actinopterygii</taxon>
        <taxon>Neopterygii</taxon>
        <taxon>Teleostei</taxon>
        <taxon>Anguilliformes</taxon>
        <taxon>Anguillidae</taxon>
        <taxon>Anguilla</taxon>
    </lineage>
</organism>
<dbReference type="GO" id="GO:0006955">
    <property type="term" value="P:immune response"/>
    <property type="evidence" value="ECO:0007669"/>
    <property type="project" value="TreeGrafter"/>
</dbReference>
<evidence type="ECO:0000313" key="3">
    <source>
        <dbReference type="EMBL" id="JAI07871.1"/>
    </source>
</evidence>
<evidence type="ECO:0000259" key="2">
    <source>
        <dbReference type="Pfam" id="PF00129"/>
    </source>
</evidence>
<proteinExistence type="predicted"/>
<dbReference type="EMBL" id="GBXM01000707">
    <property type="protein sequence ID" value="JAI07871.1"/>
    <property type="molecule type" value="Transcribed_RNA"/>
</dbReference>
<dbReference type="InterPro" id="IPR011162">
    <property type="entry name" value="MHC_I/II-like_Ag-recog"/>
</dbReference>
<keyword evidence="1" id="KW-0325">Glycoprotein</keyword>
<dbReference type="Gene3D" id="3.30.500.10">
    <property type="entry name" value="MHC class I-like antigen recognition-like"/>
    <property type="match status" value="1"/>
</dbReference>
<feature type="domain" description="MHC class I-like antigen recognition-like" evidence="2">
    <location>
        <begin position="1"/>
        <end position="57"/>
    </location>
</feature>
<dbReference type="GO" id="GO:0009897">
    <property type="term" value="C:external side of plasma membrane"/>
    <property type="evidence" value="ECO:0007669"/>
    <property type="project" value="TreeGrafter"/>
</dbReference>
<accession>A0A0E9Y192</accession>
<dbReference type="SUPFAM" id="SSF54452">
    <property type="entry name" value="MHC antigen-recognition domain"/>
    <property type="match status" value="1"/>
</dbReference>
<dbReference type="GO" id="GO:0005615">
    <property type="term" value="C:extracellular space"/>
    <property type="evidence" value="ECO:0007669"/>
    <property type="project" value="TreeGrafter"/>
</dbReference>
<reference evidence="3" key="1">
    <citation type="submission" date="2014-11" db="EMBL/GenBank/DDBJ databases">
        <authorList>
            <person name="Amaro Gonzalez C."/>
        </authorList>
    </citation>
    <scope>NUCLEOTIDE SEQUENCE</scope>
</reference>
<dbReference type="InterPro" id="IPR050208">
    <property type="entry name" value="MHC_class-I_related"/>
</dbReference>
<dbReference type="Pfam" id="PF00129">
    <property type="entry name" value="MHC_I"/>
    <property type="match status" value="1"/>
</dbReference>
<dbReference type="PANTHER" id="PTHR16675">
    <property type="entry name" value="MHC CLASS I-RELATED"/>
    <property type="match status" value="1"/>
</dbReference>
<sequence>MKYFYTAVTAGIDFPEFTVVGLVNDEEFSYYDSNIRKIIPKTEWFEKAVDEQYWDRNIII</sequence>
<dbReference type="InterPro" id="IPR011161">
    <property type="entry name" value="MHC_I-like_Ag-recog"/>
</dbReference>